<feature type="domain" description="Alpha/beta hydrolase fold-3" evidence="2">
    <location>
        <begin position="67"/>
        <end position="272"/>
    </location>
</feature>
<evidence type="ECO:0000259" key="2">
    <source>
        <dbReference type="Pfam" id="PF07859"/>
    </source>
</evidence>
<dbReference type="GO" id="GO:0016787">
    <property type="term" value="F:hydrolase activity"/>
    <property type="evidence" value="ECO:0007669"/>
    <property type="project" value="UniProtKB-KW"/>
</dbReference>
<organism evidence="3 4">
    <name type="scientific">Aplosporella prunicola CBS 121167</name>
    <dbReference type="NCBI Taxonomy" id="1176127"/>
    <lineage>
        <taxon>Eukaryota</taxon>
        <taxon>Fungi</taxon>
        <taxon>Dikarya</taxon>
        <taxon>Ascomycota</taxon>
        <taxon>Pezizomycotina</taxon>
        <taxon>Dothideomycetes</taxon>
        <taxon>Dothideomycetes incertae sedis</taxon>
        <taxon>Botryosphaeriales</taxon>
        <taxon>Aplosporellaceae</taxon>
        <taxon>Aplosporella</taxon>
    </lineage>
</organism>
<dbReference type="RefSeq" id="XP_033391473.1">
    <property type="nucleotide sequence ID" value="XM_033543690.1"/>
</dbReference>
<proteinExistence type="predicted"/>
<gene>
    <name evidence="3" type="ORF">K452DRAFT_313749</name>
</gene>
<name>A0A6A6AXP7_9PEZI</name>
<keyword evidence="4" id="KW-1185">Reference proteome</keyword>
<dbReference type="InterPro" id="IPR013094">
    <property type="entry name" value="AB_hydrolase_3"/>
</dbReference>
<evidence type="ECO:0000313" key="4">
    <source>
        <dbReference type="Proteomes" id="UP000799438"/>
    </source>
</evidence>
<dbReference type="GeneID" id="54301187"/>
<dbReference type="InterPro" id="IPR050300">
    <property type="entry name" value="GDXG_lipolytic_enzyme"/>
</dbReference>
<keyword evidence="1" id="KW-0378">Hydrolase</keyword>
<dbReference type="SUPFAM" id="SSF53474">
    <property type="entry name" value="alpha/beta-Hydrolases"/>
    <property type="match status" value="1"/>
</dbReference>
<dbReference type="Proteomes" id="UP000799438">
    <property type="component" value="Unassembled WGS sequence"/>
</dbReference>
<dbReference type="OrthoDB" id="408631at2759"/>
<evidence type="ECO:0000313" key="3">
    <source>
        <dbReference type="EMBL" id="KAF2135755.1"/>
    </source>
</evidence>
<sequence length="300" mass="33052">MWLLTYLRLKLTVTFYRLALRLKSRRWMPLSTPDSVLRVPSSDPSYTKDIKVHVYNPPASSQPIPVLINLHGSGFVFPLHGSDDAYCRHIAQRTGHTVLDMQYRLAPEYTFPAPLHDLTDVVRHVLARPDAYDTTRISLSGFSAGANAVLAIAADRHAFPAGTFRAVLAFYPPTNLAIDPAEKQAPDTSGRPIPPSMARLFDSCYIPPGTNKRDPRLSPSFAEPEAFPDSVMVLTGAQDGLALEAEALAGKVEGVPGKKVVRKRFEGVGHAWDKVRAKEGSVYEKARTESYALAVEILME</sequence>
<reference evidence="3" key="1">
    <citation type="journal article" date="2020" name="Stud. Mycol.">
        <title>101 Dothideomycetes genomes: a test case for predicting lifestyles and emergence of pathogens.</title>
        <authorList>
            <person name="Haridas S."/>
            <person name="Albert R."/>
            <person name="Binder M."/>
            <person name="Bloem J."/>
            <person name="Labutti K."/>
            <person name="Salamov A."/>
            <person name="Andreopoulos B."/>
            <person name="Baker S."/>
            <person name="Barry K."/>
            <person name="Bills G."/>
            <person name="Bluhm B."/>
            <person name="Cannon C."/>
            <person name="Castanera R."/>
            <person name="Culley D."/>
            <person name="Daum C."/>
            <person name="Ezra D."/>
            <person name="Gonzalez J."/>
            <person name="Henrissat B."/>
            <person name="Kuo A."/>
            <person name="Liang C."/>
            <person name="Lipzen A."/>
            <person name="Lutzoni F."/>
            <person name="Magnuson J."/>
            <person name="Mondo S."/>
            <person name="Nolan M."/>
            <person name="Ohm R."/>
            <person name="Pangilinan J."/>
            <person name="Park H.-J."/>
            <person name="Ramirez L."/>
            <person name="Alfaro M."/>
            <person name="Sun H."/>
            <person name="Tritt A."/>
            <person name="Yoshinaga Y."/>
            <person name="Zwiers L.-H."/>
            <person name="Turgeon B."/>
            <person name="Goodwin S."/>
            <person name="Spatafora J."/>
            <person name="Crous P."/>
            <person name="Grigoriev I."/>
        </authorList>
    </citation>
    <scope>NUCLEOTIDE SEQUENCE</scope>
    <source>
        <strain evidence="3">CBS 121167</strain>
    </source>
</reference>
<dbReference type="PANTHER" id="PTHR48081:SF8">
    <property type="entry name" value="ALPHA_BETA HYDROLASE FOLD-3 DOMAIN-CONTAINING PROTEIN-RELATED"/>
    <property type="match status" value="1"/>
</dbReference>
<dbReference type="Pfam" id="PF07859">
    <property type="entry name" value="Abhydrolase_3"/>
    <property type="match status" value="1"/>
</dbReference>
<dbReference type="AlphaFoldDB" id="A0A6A6AXP7"/>
<evidence type="ECO:0000256" key="1">
    <source>
        <dbReference type="ARBA" id="ARBA00022801"/>
    </source>
</evidence>
<dbReference type="Gene3D" id="3.40.50.1820">
    <property type="entry name" value="alpha/beta hydrolase"/>
    <property type="match status" value="1"/>
</dbReference>
<dbReference type="EMBL" id="ML995554">
    <property type="protein sequence ID" value="KAF2135755.1"/>
    <property type="molecule type" value="Genomic_DNA"/>
</dbReference>
<accession>A0A6A6AXP7</accession>
<dbReference type="PANTHER" id="PTHR48081">
    <property type="entry name" value="AB HYDROLASE SUPERFAMILY PROTEIN C4A8.06C"/>
    <property type="match status" value="1"/>
</dbReference>
<protein>
    <recommendedName>
        <fullName evidence="2">Alpha/beta hydrolase fold-3 domain-containing protein</fullName>
    </recommendedName>
</protein>
<dbReference type="InterPro" id="IPR029058">
    <property type="entry name" value="AB_hydrolase_fold"/>
</dbReference>